<keyword evidence="2 3" id="KW-0663">Pyridoxal phosphate</keyword>
<dbReference type="Gene3D" id="3.90.1150.10">
    <property type="entry name" value="Aspartate Aminotransferase, domain 1"/>
    <property type="match status" value="1"/>
</dbReference>
<evidence type="ECO:0000256" key="1">
    <source>
        <dbReference type="ARBA" id="ARBA00001933"/>
    </source>
</evidence>
<dbReference type="Pfam" id="PF00202">
    <property type="entry name" value="Aminotran_3"/>
    <property type="match status" value="1"/>
</dbReference>
<dbReference type="Gene3D" id="3.40.640.10">
    <property type="entry name" value="Type I PLP-dependent aspartate aminotransferase-like (Major domain)"/>
    <property type="match status" value="1"/>
</dbReference>
<dbReference type="AlphaFoldDB" id="A6FZB5"/>
<dbReference type="CDD" id="cd00610">
    <property type="entry name" value="OAT_like"/>
    <property type="match status" value="1"/>
</dbReference>
<dbReference type="InterPro" id="IPR049704">
    <property type="entry name" value="Aminotrans_3_PPA_site"/>
</dbReference>
<evidence type="ECO:0000313" key="5">
    <source>
        <dbReference type="Proteomes" id="UP000005801"/>
    </source>
</evidence>
<dbReference type="PANTHER" id="PTHR43713">
    <property type="entry name" value="GLUTAMATE-1-SEMIALDEHYDE 2,1-AMINOMUTASE"/>
    <property type="match status" value="1"/>
</dbReference>
<evidence type="ECO:0000256" key="3">
    <source>
        <dbReference type="RuleBase" id="RU003560"/>
    </source>
</evidence>
<comment type="caution">
    <text evidence="4">The sequence shown here is derived from an EMBL/GenBank/DDBJ whole genome shotgun (WGS) entry which is preliminary data.</text>
</comment>
<comment type="similarity">
    <text evidence="3">Belongs to the class-III pyridoxal-phosphate-dependent aminotransferase family.</text>
</comment>
<sequence length="452" mass="47551">MSAIVQRYRARFADHEALAERARASLPGGVSSDSRRLAPFPLTMVRAEGPRKWDAAGRPFVDLWCGHGALLFGHAAPELVEAVAGQVARGTHFGACQLATTEWAERILAAFPSAERVRFTASGTEAVHLAVRLARAHTGRSKVLRFVGHYHGWLGELGPAALELPAPGLAFDPALALERAQVLVCAHDLDAVAQAFEREPDIAAVVLEPTGPCSGVVPLSAAFVRGLRSLTRRRGAALIFDEIVTGFRVGPGGAQALLEVEPDLTTLAKITCGGLPGGAVAGTRALMDQLDGSIPHLGTFSGNPLSAAAGLACLRRIAADRPHAGLADTGRRLRARLNALFDARGLDWLVYGEGSCLKLLMGHGQPGAAGRLDAAALEPATLLRRVHGPTWRRLRLALLLEGVDMSPSSFVSTAHGPAELDTVAAAFEAALDALEREGALSPTARPAHARDL</sequence>
<dbReference type="EMBL" id="ABCS01000006">
    <property type="protein sequence ID" value="EDM80999.1"/>
    <property type="molecule type" value="Genomic_DNA"/>
</dbReference>
<keyword evidence="5" id="KW-1185">Reference proteome</keyword>
<dbReference type="PROSITE" id="PS00600">
    <property type="entry name" value="AA_TRANSFER_CLASS_3"/>
    <property type="match status" value="1"/>
</dbReference>
<evidence type="ECO:0000256" key="2">
    <source>
        <dbReference type="ARBA" id="ARBA00022898"/>
    </source>
</evidence>
<dbReference type="InterPro" id="IPR015421">
    <property type="entry name" value="PyrdxlP-dep_Trfase_major"/>
</dbReference>
<dbReference type="InterPro" id="IPR005814">
    <property type="entry name" value="Aminotrans_3"/>
</dbReference>
<dbReference type="eggNOG" id="COG0001">
    <property type="taxonomic scope" value="Bacteria"/>
</dbReference>
<dbReference type="OrthoDB" id="5476440at2"/>
<organism evidence="4 5">
    <name type="scientific">Plesiocystis pacifica SIR-1</name>
    <dbReference type="NCBI Taxonomy" id="391625"/>
    <lineage>
        <taxon>Bacteria</taxon>
        <taxon>Pseudomonadati</taxon>
        <taxon>Myxococcota</taxon>
        <taxon>Polyangia</taxon>
        <taxon>Nannocystales</taxon>
        <taxon>Nannocystaceae</taxon>
        <taxon>Plesiocystis</taxon>
    </lineage>
</organism>
<gene>
    <name evidence="4" type="ORF">PPSIR1_25506</name>
</gene>
<dbReference type="RefSeq" id="WP_006969814.1">
    <property type="nucleotide sequence ID" value="NZ_ABCS01000006.1"/>
</dbReference>
<dbReference type="GO" id="GO:0030170">
    <property type="term" value="F:pyridoxal phosphate binding"/>
    <property type="evidence" value="ECO:0007669"/>
    <property type="project" value="InterPro"/>
</dbReference>
<name>A6FZB5_9BACT</name>
<dbReference type="GO" id="GO:0008483">
    <property type="term" value="F:transaminase activity"/>
    <property type="evidence" value="ECO:0007669"/>
    <property type="project" value="InterPro"/>
</dbReference>
<comment type="cofactor">
    <cofactor evidence="1">
        <name>pyridoxal 5'-phosphate</name>
        <dbReference type="ChEBI" id="CHEBI:597326"/>
    </cofactor>
</comment>
<dbReference type="Proteomes" id="UP000005801">
    <property type="component" value="Unassembled WGS sequence"/>
</dbReference>
<accession>A6FZB5</accession>
<dbReference type="STRING" id="391625.PPSIR1_25506"/>
<protein>
    <submittedName>
        <fullName evidence="4">Glutamate-1-semialdehyde 2,1-aminomutase, putative</fullName>
    </submittedName>
</protein>
<dbReference type="SUPFAM" id="SSF53383">
    <property type="entry name" value="PLP-dependent transferases"/>
    <property type="match status" value="1"/>
</dbReference>
<dbReference type="InterPro" id="IPR015424">
    <property type="entry name" value="PyrdxlP-dep_Trfase"/>
</dbReference>
<dbReference type="InterPro" id="IPR015422">
    <property type="entry name" value="PyrdxlP-dep_Trfase_small"/>
</dbReference>
<proteinExistence type="inferred from homology"/>
<evidence type="ECO:0000313" key="4">
    <source>
        <dbReference type="EMBL" id="EDM80999.1"/>
    </source>
</evidence>
<reference evidence="4 5" key="1">
    <citation type="submission" date="2007-06" db="EMBL/GenBank/DDBJ databases">
        <authorList>
            <person name="Shimkets L."/>
            <person name="Ferriera S."/>
            <person name="Johnson J."/>
            <person name="Kravitz S."/>
            <person name="Beeson K."/>
            <person name="Sutton G."/>
            <person name="Rogers Y.-H."/>
            <person name="Friedman R."/>
            <person name="Frazier M."/>
            <person name="Venter J.C."/>
        </authorList>
    </citation>
    <scope>NUCLEOTIDE SEQUENCE [LARGE SCALE GENOMIC DNA]</scope>
    <source>
        <strain evidence="4 5">SIR-1</strain>
    </source>
</reference>
<dbReference type="PANTHER" id="PTHR43713:SF3">
    <property type="entry name" value="GLUTAMATE-1-SEMIALDEHYDE 2,1-AMINOMUTASE 1, CHLOROPLASTIC-RELATED"/>
    <property type="match status" value="1"/>
</dbReference>